<dbReference type="SUPFAM" id="SSF109755">
    <property type="entry name" value="PhoU-like"/>
    <property type="match status" value="1"/>
</dbReference>
<dbReference type="OrthoDB" id="44671at2"/>
<evidence type="ECO:0000256" key="1">
    <source>
        <dbReference type="ARBA" id="ARBA00008591"/>
    </source>
</evidence>
<dbReference type="PANTHER" id="PTHR36536:SF3">
    <property type="entry name" value="UPF0111 PROTEIN HI_1603"/>
    <property type="match status" value="1"/>
</dbReference>
<dbReference type="InterPro" id="IPR038078">
    <property type="entry name" value="PhoU-like_sf"/>
</dbReference>
<gene>
    <name evidence="2" type="ordered locus">Tlet_0560</name>
</gene>
<accession>A8F4P2</accession>
<dbReference type="RefSeq" id="WP_012002607.1">
    <property type="nucleotide sequence ID" value="NC_009828.1"/>
</dbReference>
<dbReference type="Gene3D" id="1.20.58.220">
    <property type="entry name" value="Phosphate transport system protein phou homolog 2, domain 2"/>
    <property type="match status" value="1"/>
</dbReference>
<dbReference type="STRING" id="416591.Tlet_0560"/>
<dbReference type="Pfam" id="PF01865">
    <property type="entry name" value="PhoU_div"/>
    <property type="match status" value="1"/>
</dbReference>
<organism evidence="2 3">
    <name type="scientific">Pseudothermotoga lettingae (strain ATCC BAA-301 / DSM 14385 / NBRC 107922 / TMO)</name>
    <name type="common">Thermotoga lettingae</name>
    <dbReference type="NCBI Taxonomy" id="416591"/>
    <lineage>
        <taxon>Bacteria</taxon>
        <taxon>Thermotogati</taxon>
        <taxon>Thermotogota</taxon>
        <taxon>Thermotogae</taxon>
        <taxon>Thermotogales</taxon>
        <taxon>Thermotogaceae</taxon>
        <taxon>Pseudothermotoga</taxon>
    </lineage>
</organism>
<name>A8F4P2_PSELT</name>
<dbReference type="HOGENOM" id="CLU_104916_0_0_0"/>
<reference evidence="2 3" key="2">
    <citation type="journal article" date="2009" name="Proc. Natl. Acad. Sci. U.S.A.">
        <title>On the chimeric nature, thermophilic origin, and phylogenetic placement of the Thermotogales.</title>
        <authorList>
            <person name="Zhaxybayeva O."/>
            <person name="Swithers K.S."/>
            <person name="Lapierre P."/>
            <person name="Fournier G.P."/>
            <person name="Bickhart D.M."/>
            <person name="DeBoy R.T."/>
            <person name="Nelson K.E."/>
            <person name="Nesbo C.L."/>
            <person name="Doolittle W.F."/>
            <person name="Gogarten J.P."/>
            <person name="Noll K.M."/>
        </authorList>
    </citation>
    <scope>NUCLEOTIDE SEQUENCE [LARGE SCALE GENOMIC DNA]</scope>
    <source>
        <strain evidence="3">ATCC BAA-301 / DSM 14385 / NBRC 107922 / TMO</strain>
    </source>
</reference>
<dbReference type="Proteomes" id="UP000002016">
    <property type="component" value="Chromosome"/>
</dbReference>
<dbReference type="eggNOG" id="COG1392">
    <property type="taxonomic scope" value="Bacteria"/>
</dbReference>
<reference evidence="2 3" key="1">
    <citation type="submission" date="2007-08" db="EMBL/GenBank/DDBJ databases">
        <title>Complete sequence of Thermotoga lettingae TMO.</title>
        <authorList>
            <consortium name="US DOE Joint Genome Institute"/>
            <person name="Copeland A."/>
            <person name="Lucas S."/>
            <person name="Lapidus A."/>
            <person name="Barry K."/>
            <person name="Glavina del Rio T."/>
            <person name="Dalin E."/>
            <person name="Tice H."/>
            <person name="Pitluck S."/>
            <person name="Foster B."/>
            <person name="Bruce D."/>
            <person name="Schmutz J."/>
            <person name="Larimer F."/>
            <person name="Land M."/>
            <person name="Hauser L."/>
            <person name="Kyrpides N."/>
            <person name="Mikhailova N."/>
            <person name="Nelson K."/>
            <person name="Gogarten J.P."/>
            <person name="Noll K."/>
            <person name="Richardson P."/>
        </authorList>
    </citation>
    <scope>NUCLEOTIDE SEQUENCE [LARGE SCALE GENOMIC DNA]</scope>
    <source>
        <strain evidence="3">ATCC BAA-301 / DSM 14385 / NBRC 107922 / TMO</strain>
    </source>
</reference>
<dbReference type="KEGG" id="tle:Tlet_0560"/>
<keyword evidence="3" id="KW-1185">Reference proteome</keyword>
<dbReference type="AlphaFoldDB" id="A8F4P2"/>
<dbReference type="InterPro" id="IPR018445">
    <property type="entry name" value="Put_Phosphate_transp_reg"/>
</dbReference>
<evidence type="ECO:0008006" key="4">
    <source>
        <dbReference type="Google" id="ProtNLM"/>
    </source>
</evidence>
<protein>
    <recommendedName>
        <fullName evidence="4">Phosphate transport regulator</fullName>
    </recommendedName>
</protein>
<dbReference type="EMBL" id="CP000812">
    <property type="protein sequence ID" value="ABV33126.1"/>
    <property type="molecule type" value="Genomic_DNA"/>
</dbReference>
<dbReference type="InterPro" id="IPR002727">
    <property type="entry name" value="DUF47"/>
</dbReference>
<sequence>MTRFIDKMFPKQSPLRLLYEHALLTKKVSQFIVPALKNYFEDLPVEKMSEEVDVLEDKADEIKILIRESYTKLKFVYFDRVDILTILHEEDGVIDAVDDFLKALMLNKVEKPVIAEIQNIMIELAESCSDAVEGMVKSVSDLLLLVESSFAPSVALEEDRTATRVESNESNTDKLSLIAGKKIFSLKNAIHPVDIYYLEKLIRLLTRIADHAENVAERVRMITHI</sequence>
<evidence type="ECO:0000313" key="3">
    <source>
        <dbReference type="Proteomes" id="UP000002016"/>
    </source>
</evidence>
<proteinExistence type="inferred from homology"/>
<dbReference type="PANTHER" id="PTHR36536">
    <property type="entry name" value="UPF0111 PROTEIN HI_1603"/>
    <property type="match status" value="1"/>
</dbReference>
<comment type="similarity">
    <text evidence="1">Belongs to the UPF0111 family.</text>
</comment>
<evidence type="ECO:0000313" key="2">
    <source>
        <dbReference type="EMBL" id="ABV33126.1"/>
    </source>
</evidence>